<protein>
    <submittedName>
        <fullName evidence="2">Uncharacterized protein</fullName>
    </submittedName>
</protein>
<sequence length="95" mass="9782">MKQNNHPRTSEGENMVNEFSSALSGKRIALMLGLLAMLVAAFAYAGAQNKADAGAFAAVCTITSANGQTVTCGTTGTTMSIVVTGAAAIDVQHWF</sequence>
<keyword evidence="1" id="KW-1133">Transmembrane helix</keyword>
<dbReference type="EMBL" id="UINC01079163">
    <property type="protein sequence ID" value="SVC20901.1"/>
    <property type="molecule type" value="Genomic_DNA"/>
</dbReference>
<dbReference type="AlphaFoldDB" id="A0A382KDS4"/>
<evidence type="ECO:0000256" key="1">
    <source>
        <dbReference type="SAM" id="Phobius"/>
    </source>
</evidence>
<gene>
    <name evidence="2" type="ORF">METZ01_LOCUS273755</name>
</gene>
<organism evidence="2">
    <name type="scientific">marine metagenome</name>
    <dbReference type="NCBI Taxonomy" id="408172"/>
    <lineage>
        <taxon>unclassified sequences</taxon>
        <taxon>metagenomes</taxon>
        <taxon>ecological metagenomes</taxon>
    </lineage>
</organism>
<keyword evidence="1" id="KW-0812">Transmembrane</keyword>
<evidence type="ECO:0000313" key="2">
    <source>
        <dbReference type="EMBL" id="SVC20901.1"/>
    </source>
</evidence>
<feature type="non-terminal residue" evidence="2">
    <location>
        <position position="95"/>
    </location>
</feature>
<keyword evidence="1" id="KW-0472">Membrane</keyword>
<name>A0A382KDS4_9ZZZZ</name>
<accession>A0A382KDS4</accession>
<feature type="transmembrane region" description="Helical" evidence="1">
    <location>
        <begin position="28"/>
        <end position="47"/>
    </location>
</feature>
<proteinExistence type="predicted"/>
<reference evidence="2" key="1">
    <citation type="submission" date="2018-05" db="EMBL/GenBank/DDBJ databases">
        <authorList>
            <person name="Lanie J.A."/>
            <person name="Ng W.-L."/>
            <person name="Kazmierczak K.M."/>
            <person name="Andrzejewski T.M."/>
            <person name="Davidsen T.M."/>
            <person name="Wayne K.J."/>
            <person name="Tettelin H."/>
            <person name="Glass J.I."/>
            <person name="Rusch D."/>
            <person name="Podicherti R."/>
            <person name="Tsui H.-C.T."/>
            <person name="Winkler M.E."/>
        </authorList>
    </citation>
    <scope>NUCLEOTIDE SEQUENCE</scope>
</reference>